<gene>
    <name evidence="1" type="ORF">EAH82_11585</name>
</gene>
<protein>
    <submittedName>
        <fullName evidence="1">Uncharacterized protein</fullName>
    </submittedName>
</protein>
<dbReference type="Proteomes" id="UP000319212">
    <property type="component" value="Unassembled WGS sequence"/>
</dbReference>
<sequence length="154" mass="16315">MGGSLPCAAARSSERAADPGIDARFLMTKLTAIVCFGLPEQQVDILMEGLNGTASEPMRWVVFGCDANLLGALYKLWGETTELIAVIIPASTEGLEEAALTILQSERIPLSETVWVLGPAVAWPGPDDARAILHSTGGRLDSLVTRLADLAARI</sequence>
<dbReference type="AlphaFoldDB" id="A0A502DQS0"/>
<comment type="caution">
    <text evidence="1">The sequence shown here is derived from an EMBL/GenBank/DDBJ whole genome shotgun (WGS) entry which is preliminary data.</text>
</comment>
<dbReference type="EMBL" id="RCZI01000003">
    <property type="protein sequence ID" value="TPG27424.1"/>
    <property type="molecule type" value="Genomic_DNA"/>
</dbReference>
<reference evidence="1 2" key="1">
    <citation type="journal article" date="2019" name="Environ. Microbiol.">
        <title>Species interactions and distinct microbial communities in high Arctic permafrost affected cryosols are associated with the CH4 and CO2 gas fluxes.</title>
        <authorList>
            <person name="Altshuler I."/>
            <person name="Hamel J."/>
            <person name="Turney S."/>
            <person name="Magnuson E."/>
            <person name="Levesque R."/>
            <person name="Greer C."/>
            <person name="Whyte L.G."/>
        </authorList>
    </citation>
    <scope>NUCLEOTIDE SEQUENCE [LARGE SCALE GENOMIC DNA]</scope>
    <source>
        <strain evidence="1 2">S06.C</strain>
    </source>
</reference>
<organism evidence="1 2">
    <name type="scientific">Variovorax guangxiensis</name>
    <dbReference type="NCBI Taxonomy" id="1775474"/>
    <lineage>
        <taxon>Bacteria</taxon>
        <taxon>Pseudomonadati</taxon>
        <taxon>Pseudomonadota</taxon>
        <taxon>Betaproteobacteria</taxon>
        <taxon>Burkholderiales</taxon>
        <taxon>Comamonadaceae</taxon>
        <taxon>Variovorax</taxon>
    </lineage>
</organism>
<accession>A0A502DQS0</accession>
<evidence type="ECO:0000313" key="1">
    <source>
        <dbReference type="EMBL" id="TPG27424.1"/>
    </source>
</evidence>
<evidence type="ECO:0000313" key="2">
    <source>
        <dbReference type="Proteomes" id="UP000319212"/>
    </source>
</evidence>
<proteinExistence type="predicted"/>
<name>A0A502DQS0_9BURK</name>